<gene>
    <name evidence="2" type="ORF">Q3M24_15160</name>
</gene>
<feature type="region of interest" description="Disordered" evidence="1">
    <location>
        <begin position="72"/>
        <end position="93"/>
    </location>
</feature>
<dbReference type="EMBL" id="CP159373">
    <property type="protein sequence ID" value="XCN71639.1"/>
    <property type="molecule type" value="Genomic_DNA"/>
</dbReference>
<dbReference type="KEGG" id="eaj:Q3M24_15160"/>
<accession>A0AAU8LR26</accession>
<sequence length="93" mass="10933">MSVQPYSLTIDSIDYIIRKNEYSEKDGKKTPRMHYRIVDIHGEQFDITSSFDNPQKEIVQCITEHWPHIEIREETEKKPGSDEPSAEEGTFYV</sequence>
<reference evidence="2" key="1">
    <citation type="journal article" date="2024" name="Syst. Appl. Microbiol.">
        <title>First single-strain enrichments of Electrothrix cable bacteria, description of E. aestuarii sp. nov. and E. rattekaaiensis sp. nov., and proposal of a cable bacteria taxonomy following the rules of the SeqCode.</title>
        <authorList>
            <person name="Plum-Jensen L.E."/>
            <person name="Schramm A."/>
            <person name="Marshall I.P.G."/>
        </authorList>
    </citation>
    <scope>NUCLEOTIDE SEQUENCE</scope>
    <source>
        <strain evidence="2">Rat1</strain>
    </source>
</reference>
<dbReference type="AlphaFoldDB" id="A0AAU8LR26"/>
<organism evidence="2">
    <name type="scientific">Candidatus Electrothrix aestuarii</name>
    <dbReference type="NCBI Taxonomy" id="3062594"/>
    <lineage>
        <taxon>Bacteria</taxon>
        <taxon>Pseudomonadati</taxon>
        <taxon>Thermodesulfobacteriota</taxon>
        <taxon>Desulfobulbia</taxon>
        <taxon>Desulfobulbales</taxon>
        <taxon>Desulfobulbaceae</taxon>
        <taxon>Candidatus Electrothrix</taxon>
    </lineage>
</organism>
<evidence type="ECO:0000313" key="2">
    <source>
        <dbReference type="EMBL" id="XCN71639.1"/>
    </source>
</evidence>
<name>A0AAU8LR26_9BACT</name>
<proteinExistence type="predicted"/>
<evidence type="ECO:0000256" key="1">
    <source>
        <dbReference type="SAM" id="MobiDB-lite"/>
    </source>
</evidence>
<feature type="compositionally biased region" description="Basic and acidic residues" evidence="1">
    <location>
        <begin position="72"/>
        <end position="81"/>
    </location>
</feature>
<reference evidence="2" key="2">
    <citation type="submission" date="2024-06" db="EMBL/GenBank/DDBJ databases">
        <authorList>
            <person name="Plum-Jensen L.E."/>
            <person name="Schramm A."/>
            <person name="Marshall I.P.G."/>
        </authorList>
    </citation>
    <scope>NUCLEOTIDE SEQUENCE</scope>
    <source>
        <strain evidence="2">Rat1</strain>
    </source>
</reference>
<protein>
    <submittedName>
        <fullName evidence="2">Uncharacterized protein</fullName>
    </submittedName>
</protein>